<keyword evidence="2" id="KW-1185">Reference proteome</keyword>
<keyword evidence="1" id="KW-0378">Hydrolase</keyword>
<evidence type="ECO:0000313" key="1">
    <source>
        <dbReference type="EMBL" id="KAK9323939.1"/>
    </source>
</evidence>
<proteinExistence type="predicted"/>
<accession>A0ACC3TS26</accession>
<dbReference type="Proteomes" id="UP001489719">
    <property type="component" value="Unassembled WGS sequence"/>
</dbReference>
<gene>
    <name evidence="1" type="ORF">V1517DRAFT_337289</name>
</gene>
<organism evidence="1 2">
    <name type="scientific">Lipomyces orientalis</name>
    <dbReference type="NCBI Taxonomy" id="1233043"/>
    <lineage>
        <taxon>Eukaryota</taxon>
        <taxon>Fungi</taxon>
        <taxon>Dikarya</taxon>
        <taxon>Ascomycota</taxon>
        <taxon>Saccharomycotina</taxon>
        <taxon>Lipomycetes</taxon>
        <taxon>Lipomycetales</taxon>
        <taxon>Lipomycetaceae</taxon>
        <taxon>Lipomyces</taxon>
    </lineage>
</organism>
<evidence type="ECO:0000313" key="2">
    <source>
        <dbReference type="Proteomes" id="UP001489719"/>
    </source>
</evidence>
<reference evidence="2" key="1">
    <citation type="journal article" date="2024" name="Front. Bioeng. Biotechnol.">
        <title>Genome-scale model development and genomic sequencing of the oleaginous clade Lipomyces.</title>
        <authorList>
            <person name="Czajka J.J."/>
            <person name="Han Y."/>
            <person name="Kim J."/>
            <person name="Mondo S.J."/>
            <person name="Hofstad B.A."/>
            <person name="Robles A."/>
            <person name="Haridas S."/>
            <person name="Riley R."/>
            <person name="LaButti K."/>
            <person name="Pangilinan J."/>
            <person name="Andreopoulos W."/>
            <person name="Lipzen A."/>
            <person name="Yan J."/>
            <person name="Wang M."/>
            <person name="Ng V."/>
            <person name="Grigoriev I.V."/>
            <person name="Spatafora J.W."/>
            <person name="Magnuson J.K."/>
            <person name="Baker S.E."/>
            <person name="Pomraning K.R."/>
        </authorList>
    </citation>
    <scope>NUCLEOTIDE SEQUENCE [LARGE SCALE GENOMIC DNA]</scope>
    <source>
        <strain evidence="2">CBS 10300</strain>
    </source>
</reference>
<dbReference type="EMBL" id="MU970055">
    <property type="protein sequence ID" value="KAK9323939.1"/>
    <property type="molecule type" value="Genomic_DNA"/>
</dbReference>
<name>A0ACC3TS26_9ASCO</name>
<sequence>MDPLRHHAPSQSAKDSSFEVEDVYEDDELTLRQSNDLVQADVFPLQVQGQTVSPSASDDSRAVLDQKAPHRSSSPTHRLRLSLNELQLQAVTFPLKSQLQILAGPGTGKTKTLISRVIFLLSQGVHPSNIILTTFTVKAANEMRERIAAMVGPSVASRLVLGTFHSIARKYLVKYGHLIGLPTGFQIADEADALHFMQGVLKDVDPESDKNDSRRARNVISNLKSRAIQPSSLKALEYTSQDMINVYRLYQDKLAEANLLDFDDMLLKCMELLRTSPLVVSNIQAVLVDEFQDTNIVQYELMKLFASKRCNITIVGDPDQSIYAFRAAESTNLMRMRHDFKDTSVVSLEENYRSSGHILNAALAVIMQDTDRIQKTVLPNHDEGHMPVFFPARNPYIEARHIVREVQRLIDLGCGMLKPHDFAILVRSARLTRPIESELTKVGIDYRIVGGFRFWEREEIKLLVNYLAVVKSRRSPALLDIINNPRRGIGSVMQAALLNHANAYQVPIWEAILRAIDGQVRVNARVKASLKEFVDAITEAERLVQDNTREAPLADALDYLITALDYKEVLKKDRGDTWAARWENVTDLKEQVRYFSATPPDPELPDVEGVEGNKVVDDVLSRFLATVNLSPSESDPSAFDPSMVMTISTIHGSKGLEWPVVFIPGVYEGSIPHSLSLVNEVDLAEERRLLYVAMTRAKGMLYLSYPAMLTGSAMYSANKAESEPTCLESSFVSTIKHKFQNSLPNITYKSVVTLGEILDREPPSSPEFANAKKACFPNPASLDEYWAALAAEEASGYGKYDASDAQVSWHGEIYDEYDCDILSGRRDEFDSYEYYNSDVAPHRSRSRTVSGGGSRKKQRTVSGGSVTTLAALTARGECRARESVDAVEGQFAASFISGRDAMQTMAFEITSTAAVPVRHLGTSTGGRMSVAGDSRQSSVGTAKSGSSARSSESSTPAQASVKQFRNFTSALSFNSRDNTRATNPTPMLQPSSAKPQPSRKNLLRGQRTLAPFMNKPTSSSIDNPAKLIQPYTLRTKPKRVPLADAIANTSGIVTLGGGSKAVTLSSSP</sequence>
<protein>
    <submittedName>
        <fullName evidence="1">P-loop containing nucleoside triphosphate hydrolase protein</fullName>
    </submittedName>
</protein>
<comment type="caution">
    <text evidence="1">The sequence shown here is derived from an EMBL/GenBank/DDBJ whole genome shotgun (WGS) entry which is preliminary data.</text>
</comment>